<evidence type="ECO:0000256" key="6">
    <source>
        <dbReference type="ARBA" id="ARBA00023235"/>
    </source>
</evidence>
<evidence type="ECO:0000313" key="8">
    <source>
        <dbReference type="EMBL" id="HIU64811.1"/>
    </source>
</evidence>
<evidence type="ECO:0000259" key="7">
    <source>
        <dbReference type="Pfam" id="PF01676"/>
    </source>
</evidence>
<dbReference type="InterPro" id="IPR006124">
    <property type="entry name" value="Metalloenzyme"/>
</dbReference>
<comment type="caution">
    <text evidence="8">The sequence shown here is derived from an EMBL/GenBank/DDBJ whole genome shotgun (WGS) entry which is preliminary data.</text>
</comment>
<accession>A0A9D1MQV6</accession>
<dbReference type="GO" id="GO:0006096">
    <property type="term" value="P:glycolytic process"/>
    <property type="evidence" value="ECO:0007669"/>
    <property type="project" value="UniProtKB-KW"/>
</dbReference>
<dbReference type="PANTHER" id="PTHR31209">
    <property type="entry name" value="COFACTOR-INDEPENDENT PHOSPHOGLYCERATE MUTASE"/>
    <property type="match status" value="1"/>
</dbReference>
<evidence type="ECO:0000256" key="2">
    <source>
        <dbReference type="ARBA" id="ARBA00002315"/>
    </source>
</evidence>
<keyword evidence="6" id="KW-0413">Isomerase</keyword>
<dbReference type="Gene3D" id="3.40.720.10">
    <property type="entry name" value="Alkaline Phosphatase, subunit A"/>
    <property type="match status" value="2"/>
</dbReference>
<comment type="similarity">
    <text evidence="4">Belongs to the BPG-independent phosphoglycerate mutase family. A-PGAM subfamily.</text>
</comment>
<keyword evidence="5" id="KW-0324">Glycolysis</keyword>
<feature type="domain" description="Metalloenzyme" evidence="7">
    <location>
        <begin position="2"/>
        <end position="356"/>
    </location>
</feature>
<reference evidence="8" key="2">
    <citation type="journal article" date="2021" name="PeerJ">
        <title>Extensive microbial diversity within the chicken gut microbiome revealed by metagenomics and culture.</title>
        <authorList>
            <person name="Gilroy R."/>
            <person name="Ravi A."/>
            <person name="Getino M."/>
            <person name="Pursley I."/>
            <person name="Horton D.L."/>
            <person name="Alikhan N.F."/>
            <person name="Baker D."/>
            <person name="Gharbi K."/>
            <person name="Hall N."/>
            <person name="Watson M."/>
            <person name="Adriaenssens E.M."/>
            <person name="Foster-Nyarko E."/>
            <person name="Jarju S."/>
            <person name="Secka A."/>
            <person name="Antonio M."/>
            <person name="Oren A."/>
            <person name="Chaudhuri R.R."/>
            <person name="La Ragione R."/>
            <person name="Hildebrand F."/>
            <person name="Pallen M.J."/>
        </authorList>
    </citation>
    <scope>NUCLEOTIDE SEQUENCE</scope>
    <source>
        <strain evidence="8">CHK160-1198</strain>
    </source>
</reference>
<reference evidence="8" key="1">
    <citation type="submission" date="2020-10" db="EMBL/GenBank/DDBJ databases">
        <authorList>
            <person name="Gilroy R."/>
        </authorList>
    </citation>
    <scope>NUCLEOTIDE SEQUENCE</scope>
    <source>
        <strain evidence="8">CHK160-1198</strain>
    </source>
</reference>
<proteinExistence type="inferred from homology"/>
<evidence type="ECO:0000256" key="5">
    <source>
        <dbReference type="ARBA" id="ARBA00023152"/>
    </source>
</evidence>
<dbReference type="EMBL" id="DVNI01000123">
    <property type="protein sequence ID" value="HIU64811.1"/>
    <property type="molecule type" value="Genomic_DNA"/>
</dbReference>
<dbReference type="InterPro" id="IPR004456">
    <property type="entry name" value="Pglycerate_mutase_ApgM"/>
</dbReference>
<dbReference type="Pfam" id="PF01676">
    <property type="entry name" value="Metalloenzyme"/>
    <property type="match status" value="1"/>
</dbReference>
<gene>
    <name evidence="8" type="ORF">IAB06_07255</name>
</gene>
<dbReference type="GO" id="GO:0046872">
    <property type="term" value="F:metal ion binding"/>
    <property type="evidence" value="ECO:0007669"/>
    <property type="project" value="InterPro"/>
</dbReference>
<name>A0A9D1MQV6_9FIRM</name>
<comment type="function">
    <text evidence="2">Catalyzes the interconversion of 2-phosphoglycerate and 3-phosphoglycerate.</text>
</comment>
<sequence>MMKTLLVIIDGLGDDKIADFGNKTVYEYAKHPNLDRIATNGFCSSLSIAQKDFLPESLACTLRILGLEQKEFPTNRAYMELLANGKDISEFEMVLRCNLVSIDQQGCLHSFNGEGLSKNEINEITNIANEYRSNIEFIHLSDYRNLLILDKKEDVLREAMIKPPHESIGENIVELLNDLREKSLVIADFIDATEKRLAKFARKEFTYLFYPWGPAEREQLKSFEERYQRTGAVVCKAEIIRGIALALGLTIMDLKQATGETDTNLLEKAQQTISALQSHDFVFTHFNGTDEAAHRYDYREKAAFVERIDREFFAFLLNNWHEPVKILVCADHATSSLSGKHTRDKVPCIAATLNYKEKITVFKDYHDIKNFLFARR</sequence>
<protein>
    <submittedName>
        <fullName evidence="8">Phosphoglycerate mutase</fullName>
    </submittedName>
</protein>
<dbReference type="GO" id="GO:0004619">
    <property type="term" value="F:phosphoglycerate mutase activity"/>
    <property type="evidence" value="ECO:0007669"/>
    <property type="project" value="UniProtKB-EC"/>
</dbReference>
<dbReference type="SUPFAM" id="SSF53649">
    <property type="entry name" value="Alkaline phosphatase-like"/>
    <property type="match status" value="1"/>
</dbReference>
<dbReference type="InterPro" id="IPR042253">
    <property type="entry name" value="Pglycerate_mutase_ApgM_sf"/>
</dbReference>
<comment type="catalytic activity">
    <reaction evidence="1">
        <text>(2R)-2-phosphoglycerate = (2R)-3-phosphoglycerate</text>
        <dbReference type="Rhea" id="RHEA:15901"/>
        <dbReference type="ChEBI" id="CHEBI:58272"/>
        <dbReference type="ChEBI" id="CHEBI:58289"/>
        <dbReference type="EC" id="5.4.2.12"/>
    </reaction>
</comment>
<comment type="pathway">
    <text evidence="3">Carbohydrate degradation.</text>
</comment>
<dbReference type="PANTHER" id="PTHR31209:SF4">
    <property type="entry name" value="2,3-BISPHOSPHOGLYCERATE-INDEPENDENT PHOSPHOGLYCERATE MUTASE"/>
    <property type="match status" value="1"/>
</dbReference>
<evidence type="ECO:0000313" key="9">
    <source>
        <dbReference type="Proteomes" id="UP000824099"/>
    </source>
</evidence>
<dbReference type="Proteomes" id="UP000824099">
    <property type="component" value="Unassembled WGS sequence"/>
</dbReference>
<dbReference type="AlphaFoldDB" id="A0A9D1MQV6"/>
<organism evidence="8 9">
    <name type="scientific">Candidatus Avacidaminococcus intestinavium</name>
    <dbReference type="NCBI Taxonomy" id="2840684"/>
    <lineage>
        <taxon>Bacteria</taxon>
        <taxon>Bacillati</taxon>
        <taxon>Bacillota</taxon>
        <taxon>Negativicutes</taxon>
        <taxon>Acidaminococcales</taxon>
        <taxon>Acidaminococcaceae</taxon>
        <taxon>Acidaminococcaceae incertae sedis</taxon>
        <taxon>Candidatus Avacidaminococcus</taxon>
    </lineage>
</organism>
<evidence type="ECO:0000256" key="1">
    <source>
        <dbReference type="ARBA" id="ARBA00000370"/>
    </source>
</evidence>
<dbReference type="Gene3D" id="3.30.70.2130">
    <property type="entry name" value="Metalloenzyme domain"/>
    <property type="match status" value="1"/>
</dbReference>
<evidence type="ECO:0000256" key="4">
    <source>
        <dbReference type="ARBA" id="ARBA00005524"/>
    </source>
</evidence>
<dbReference type="Pfam" id="PF10143">
    <property type="entry name" value="PhosphMutase"/>
    <property type="match status" value="1"/>
</dbReference>
<evidence type="ECO:0000256" key="3">
    <source>
        <dbReference type="ARBA" id="ARBA00004921"/>
    </source>
</evidence>
<dbReference type="InterPro" id="IPR017850">
    <property type="entry name" value="Alkaline_phosphatase_core_sf"/>
</dbReference>